<accession>Q2S2C5</accession>
<evidence type="ECO:0008006" key="4">
    <source>
        <dbReference type="Google" id="ProtNLM"/>
    </source>
</evidence>
<dbReference type="SUPFAM" id="SSF47781">
    <property type="entry name" value="RuvA domain 2-like"/>
    <property type="match status" value="1"/>
</dbReference>
<protein>
    <recommendedName>
        <fullName evidence="4">Helix-hairpin-helix domain-containing protein</fullName>
    </recommendedName>
</protein>
<evidence type="ECO:0000256" key="1">
    <source>
        <dbReference type="SAM" id="MobiDB-lite"/>
    </source>
</evidence>
<dbReference type="OrthoDB" id="9766750at2"/>
<dbReference type="Pfam" id="PF12836">
    <property type="entry name" value="HHH_3"/>
    <property type="match status" value="1"/>
</dbReference>
<feature type="region of interest" description="Disordered" evidence="1">
    <location>
        <begin position="1"/>
        <end position="22"/>
    </location>
</feature>
<gene>
    <name evidence="2" type="ordered locus">SRU_1534</name>
</gene>
<reference evidence="2 3" key="1">
    <citation type="journal article" date="2005" name="Proc. Natl. Acad. Sci. U.S.A.">
        <title>The genome of Salinibacter ruber: convergence and gene exchange among hyperhalophilic bacteria and archaea.</title>
        <authorList>
            <person name="Mongodin E.F."/>
            <person name="Nelson K.E."/>
            <person name="Daugherty S."/>
            <person name="Deboy R.T."/>
            <person name="Wister J."/>
            <person name="Khouri H."/>
            <person name="Weidman J."/>
            <person name="Walsh D.A."/>
            <person name="Papke R.T."/>
            <person name="Sanchez Perez G."/>
            <person name="Sharma A.K."/>
            <person name="Nesbo C.L."/>
            <person name="MacLeod D."/>
            <person name="Bapteste E."/>
            <person name="Doolittle W.F."/>
            <person name="Charlebois R.L."/>
            <person name="Legault B."/>
            <person name="Rodriguez-Valera F."/>
        </authorList>
    </citation>
    <scope>NUCLEOTIDE SEQUENCE [LARGE SCALE GENOMIC DNA]</scope>
    <source>
        <strain evidence="3">DSM 13855 / CECT 5946 / M31</strain>
    </source>
</reference>
<dbReference type="Gene3D" id="1.10.150.280">
    <property type="entry name" value="AF1531-like domain"/>
    <property type="match status" value="1"/>
</dbReference>
<dbReference type="Proteomes" id="UP000008674">
    <property type="component" value="Chromosome"/>
</dbReference>
<evidence type="ECO:0000313" key="2">
    <source>
        <dbReference type="EMBL" id="ABC44690.1"/>
    </source>
</evidence>
<dbReference type="PANTHER" id="PTHR21180">
    <property type="entry name" value="ENDONUCLEASE/EXONUCLEASE/PHOSPHATASE FAMILY DOMAIN-CONTAINING PROTEIN 1"/>
    <property type="match status" value="1"/>
</dbReference>
<proteinExistence type="predicted"/>
<dbReference type="EMBL" id="CP000159">
    <property type="protein sequence ID" value="ABC44690.1"/>
    <property type="molecule type" value="Genomic_DNA"/>
</dbReference>
<sequence>MPPSSTPSSAGRPPRRSTFIGSGVSMSPIRLVPQRALPVLIGLLAVFTGPLPTTAQTRPDTLHTDTTNLGPRLEPILDALSTTDRTATLAAEQLANLKAQPLALNRASVADLSMLPRLTSRDAHRIVQYRTDNGPFTAVEDLRAVDGIGPAAVQSVRPFLQLEETASRSIFPPIRTITSNLRVRLTQRYTRRLDLGRGFREDRFLGPPGRLTTRLQLAHERRLQLALTLDKDPGEPLRWSPQTQTYGFDHITGSLALRDLGRLETLVLGDFTAQFGQGVALWQGLRFGKGRDPIAPAHKRGRGVRPYHSASETSFFRGAAATIGLPGELSLTAFASRRRRDASVDSSSAGGTGPLPVRTVSGGGQHRTPSELARKGTFGETTLGGALAYRRAGLHLGVTGYRARFSRPLRPGDRPYRRFRVTGDGTSMLGGYGTVFLGDYTVFGDVARSPRGSFGGLLGAALDGDYAEAVVVGRRYPPDFASFYGNAFGDGSRPQNEMGVYTGLQLQLAPKWSVGAYLDQYRAPWLQFNVPRPSTGWEARVVLDYAPRPWLSSYVQVRVQDEDEGTEYRRAGRSLEGLQRKRRYSTRWHTEYLFSDALTVRTRLELSLHTTPDARSNGFFLSQGLRWSPHPTLTADVRIAFFDTDGFPARIYAYEHDLRYSFSAPVFFDRGRRAYALVRYEPFSSLALEAKYGVTRYDNRTTIGSGLNQTEGSRRREVRLQVHWTP</sequence>
<dbReference type="PATRIC" id="fig|309807.25.peg.1589"/>
<dbReference type="GO" id="GO:0015628">
    <property type="term" value="P:protein secretion by the type II secretion system"/>
    <property type="evidence" value="ECO:0007669"/>
    <property type="project" value="TreeGrafter"/>
</dbReference>
<dbReference type="AlphaFoldDB" id="Q2S2C5"/>
<dbReference type="STRING" id="309807.SRU_1534"/>
<organism evidence="2 3">
    <name type="scientific">Salinibacter ruber (strain DSM 13855 / M31)</name>
    <dbReference type="NCBI Taxonomy" id="309807"/>
    <lineage>
        <taxon>Bacteria</taxon>
        <taxon>Pseudomonadati</taxon>
        <taxon>Rhodothermota</taxon>
        <taxon>Rhodothermia</taxon>
        <taxon>Rhodothermales</taxon>
        <taxon>Salinibacteraceae</taxon>
        <taxon>Salinibacter</taxon>
    </lineage>
</organism>
<dbReference type="InterPro" id="IPR010994">
    <property type="entry name" value="RuvA_2-like"/>
</dbReference>
<dbReference type="GO" id="GO:0015627">
    <property type="term" value="C:type II protein secretion system complex"/>
    <property type="evidence" value="ECO:0007669"/>
    <property type="project" value="TreeGrafter"/>
</dbReference>
<dbReference type="PANTHER" id="PTHR21180:SF32">
    <property type="entry name" value="ENDONUCLEASE_EXONUCLEASE_PHOSPHATASE FAMILY DOMAIN-CONTAINING PROTEIN 1"/>
    <property type="match status" value="1"/>
</dbReference>
<dbReference type="EnsemblBacteria" id="ABC44690">
    <property type="protein sequence ID" value="ABC44690"/>
    <property type="gene ID" value="SRU_1534"/>
</dbReference>
<dbReference type="HOGENOM" id="CLU_024854_0_0_10"/>
<keyword evidence="3" id="KW-1185">Reference proteome</keyword>
<feature type="region of interest" description="Disordered" evidence="1">
    <location>
        <begin position="342"/>
        <end position="371"/>
    </location>
</feature>
<name>Q2S2C5_SALRD</name>
<dbReference type="KEGG" id="sru:SRU_1534"/>
<dbReference type="eggNOG" id="COG1555">
    <property type="taxonomic scope" value="Bacteria"/>
</dbReference>
<dbReference type="InterPro" id="IPR051675">
    <property type="entry name" value="Endo/Exo/Phosphatase_dom_1"/>
</dbReference>
<evidence type="ECO:0000313" key="3">
    <source>
        <dbReference type="Proteomes" id="UP000008674"/>
    </source>
</evidence>